<evidence type="ECO:0000313" key="2">
    <source>
        <dbReference type="EMBL" id="GBG22998.1"/>
    </source>
</evidence>
<accession>A0A2R5FZW7</accession>
<keyword evidence="2" id="KW-0808">Transferase</keyword>
<name>A0A2R5FZW7_NOSCO</name>
<protein>
    <submittedName>
        <fullName evidence="2">Serine/threonine kinase</fullName>
    </submittedName>
</protein>
<proteinExistence type="predicted"/>
<dbReference type="Gene3D" id="1.25.40.620">
    <property type="match status" value="1"/>
</dbReference>
<dbReference type="Pfam" id="PF05419">
    <property type="entry name" value="GUN4"/>
    <property type="match status" value="1"/>
</dbReference>
<gene>
    <name evidence="2" type="ORF">NIES4072_67100</name>
</gene>
<comment type="caution">
    <text evidence="2">The sequence shown here is derived from an EMBL/GenBank/DDBJ whole genome shotgun (WGS) entry which is preliminary data.</text>
</comment>
<dbReference type="PANTHER" id="PTHR34800">
    <property type="entry name" value="TETRAPYRROLE-BINDING PROTEIN, CHLOROPLASTIC"/>
    <property type="match status" value="1"/>
</dbReference>
<keyword evidence="3" id="KW-1185">Reference proteome</keyword>
<feature type="domain" description="GUN4-like" evidence="1">
    <location>
        <begin position="117"/>
        <end position="245"/>
    </location>
</feature>
<sequence>MTECKHFLNKTAMSENFKQPREYDAVLGGQVPPPKDGVVLGGIEGVKRRLMGATSLEQQIIAVEEALKYGQAGTKLVFQIVNTESEKLEFTVSSLLGQQALAKVQSHLHSDIPLISAVDLNYSRLENLLASRKWKDADQETASIMLRVCDRQPQGFLDPSDVEKFPCEDLNTIETLWQKYSNGRFGFVVQTHIWQMVGCTSNPDWEAWCRFGKGVGWFSQGAWRYWNDLRFDLSANVGHLPRGGAFIGWGLGDFWTGCRTLSALAEKLANCKIA</sequence>
<organism evidence="2 3">
    <name type="scientific">Nostoc commune NIES-4072</name>
    <dbReference type="NCBI Taxonomy" id="2005467"/>
    <lineage>
        <taxon>Bacteria</taxon>
        <taxon>Bacillati</taxon>
        <taxon>Cyanobacteriota</taxon>
        <taxon>Cyanophyceae</taxon>
        <taxon>Nostocales</taxon>
        <taxon>Nostocaceae</taxon>
        <taxon>Nostoc</taxon>
    </lineage>
</organism>
<dbReference type="SUPFAM" id="SSF140869">
    <property type="entry name" value="GUN4-like"/>
    <property type="match status" value="1"/>
</dbReference>
<dbReference type="CDD" id="cd16383">
    <property type="entry name" value="GUN4"/>
    <property type="match status" value="1"/>
</dbReference>
<dbReference type="Proteomes" id="UP000245124">
    <property type="component" value="Unassembled WGS sequence"/>
</dbReference>
<evidence type="ECO:0000259" key="1">
    <source>
        <dbReference type="Pfam" id="PF05419"/>
    </source>
</evidence>
<dbReference type="InterPro" id="IPR008629">
    <property type="entry name" value="GUN4-like"/>
</dbReference>
<dbReference type="Gene3D" id="1.10.10.1770">
    <property type="entry name" value="Gun4-like"/>
    <property type="match status" value="1"/>
</dbReference>
<dbReference type="GO" id="GO:0046906">
    <property type="term" value="F:tetrapyrrole binding"/>
    <property type="evidence" value="ECO:0007669"/>
    <property type="project" value="TreeGrafter"/>
</dbReference>
<evidence type="ECO:0000313" key="3">
    <source>
        <dbReference type="Proteomes" id="UP000245124"/>
    </source>
</evidence>
<dbReference type="InterPro" id="IPR037215">
    <property type="entry name" value="GUN4-like_sf"/>
</dbReference>
<dbReference type="EMBL" id="BDUD01000002">
    <property type="protein sequence ID" value="GBG22998.1"/>
    <property type="molecule type" value="Genomic_DNA"/>
</dbReference>
<keyword evidence="2" id="KW-0418">Kinase</keyword>
<dbReference type="GO" id="GO:0016301">
    <property type="term" value="F:kinase activity"/>
    <property type="evidence" value="ECO:0007669"/>
    <property type="project" value="UniProtKB-KW"/>
</dbReference>
<dbReference type="PANTHER" id="PTHR34800:SF1">
    <property type="entry name" value="TETRAPYRROLE-BINDING PROTEIN, CHLOROPLASTIC"/>
    <property type="match status" value="1"/>
</dbReference>
<dbReference type="AlphaFoldDB" id="A0A2R5FZW7"/>
<reference evidence="2 3" key="1">
    <citation type="submission" date="2017-06" db="EMBL/GenBank/DDBJ databases">
        <title>Genome sequencing of cyanobaciteial culture collection at National Institute for Environmental Studies (NIES).</title>
        <authorList>
            <person name="Hirose Y."/>
            <person name="Shimura Y."/>
            <person name="Fujisawa T."/>
            <person name="Nakamura Y."/>
            <person name="Kawachi M."/>
        </authorList>
    </citation>
    <scope>NUCLEOTIDE SEQUENCE [LARGE SCALE GENOMIC DNA]</scope>
    <source>
        <strain evidence="2 3">NIES-4072</strain>
    </source>
</reference>